<keyword evidence="6 11" id="KW-0418">Kinase</keyword>
<keyword evidence="8 9" id="KW-0472">Membrane</keyword>
<protein>
    <submittedName>
        <fullName evidence="11">Two-component system sensor histidine kinase YesM</fullName>
    </submittedName>
</protein>
<evidence type="ECO:0000259" key="10">
    <source>
        <dbReference type="PROSITE" id="PS50885"/>
    </source>
</evidence>
<proteinExistence type="predicted"/>
<dbReference type="Gene3D" id="6.10.340.10">
    <property type="match status" value="1"/>
</dbReference>
<comment type="caution">
    <text evidence="11">The sequence shown here is derived from an EMBL/GenBank/DDBJ whole genome shotgun (WGS) entry which is preliminary data.</text>
</comment>
<evidence type="ECO:0000256" key="3">
    <source>
        <dbReference type="ARBA" id="ARBA00022553"/>
    </source>
</evidence>
<evidence type="ECO:0000256" key="8">
    <source>
        <dbReference type="ARBA" id="ARBA00023136"/>
    </source>
</evidence>
<dbReference type="InterPro" id="IPR003660">
    <property type="entry name" value="HAMP_dom"/>
</dbReference>
<dbReference type="InterPro" id="IPR003594">
    <property type="entry name" value="HATPase_dom"/>
</dbReference>
<evidence type="ECO:0000256" key="4">
    <source>
        <dbReference type="ARBA" id="ARBA00022679"/>
    </source>
</evidence>
<dbReference type="SUPFAM" id="SSF158472">
    <property type="entry name" value="HAMP domain-like"/>
    <property type="match status" value="1"/>
</dbReference>
<dbReference type="SUPFAM" id="SSF55874">
    <property type="entry name" value="ATPase domain of HSP90 chaperone/DNA topoisomerase II/histidine kinase"/>
    <property type="match status" value="1"/>
</dbReference>
<dbReference type="Proteomes" id="UP000256977">
    <property type="component" value="Unassembled WGS sequence"/>
</dbReference>
<keyword evidence="12" id="KW-1185">Reference proteome</keyword>
<dbReference type="InterPro" id="IPR010559">
    <property type="entry name" value="Sig_transdc_His_kin_internal"/>
</dbReference>
<dbReference type="GO" id="GO:0000155">
    <property type="term" value="F:phosphorelay sensor kinase activity"/>
    <property type="evidence" value="ECO:0007669"/>
    <property type="project" value="InterPro"/>
</dbReference>
<evidence type="ECO:0000313" key="11">
    <source>
        <dbReference type="EMBL" id="RED75752.1"/>
    </source>
</evidence>
<evidence type="ECO:0000256" key="5">
    <source>
        <dbReference type="ARBA" id="ARBA00022692"/>
    </source>
</evidence>
<evidence type="ECO:0000313" key="12">
    <source>
        <dbReference type="Proteomes" id="UP000256977"/>
    </source>
</evidence>
<keyword evidence="5 9" id="KW-0812">Transmembrane</keyword>
<dbReference type="PROSITE" id="PS50885">
    <property type="entry name" value="HAMP"/>
    <property type="match status" value="1"/>
</dbReference>
<dbReference type="Gene3D" id="3.30.450.20">
    <property type="entry name" value="PAS domain"/>
    <property type="match status" value="1"/>
</dbReference>
<feature type="transmembrane region" description="Helical" evidence="9">
    <location>
        <begin position="6"/>
        <end position="26"/>
    </location>
</feature>
<evidence type="ECO:0000256" key="2">
    <source>
        <dbReference type="ARBA" id="ARBA00022475"/>
    </source>
</evidence>
<name>A0A3D9JNX6_9BACL</name>
<gene>
    <name evidence="11" type="ORF">DFP98_114113</name>
</gene>
<keyword evidence="7 9" id="KW-1133">Transmembrane helix</keyword>
<dbReference type="AlphaFoldDB" id="A0A3D9JNX6"/>
<dbReference type="GO" id="GO:0005886">
    <property type="term" value="C:plasma membrane"/>
    <property type="evidence" value="ECO:0007669"/>
    <property type="project" value="UniProtKB-SubCell"/>
</dbReference>
<accession>A0A3D9JNX6</accession>
<dbReference type="InterPro" id="IPR036890">
    <property type="entry name" value="HATPase_C_sf"/>
</dbReference>
<keyword evidence="2" id="KW-1003">Cell membrane</keyword>
<dbReference type="Pfam" id="PF02743">
    <property type="entry name" value="dCache_1"/>
    <property type="match status" value="1"/>
</dbReference>
<dbReference type="Pfam" id="PF06580">
    <property type="entry name" value="His_kinase"/>
    <property type="match status" value="1"/>
</dbReference>
<dbReference type="SMART" id="SM00304">
    <property type="entry name" value="HAMP"/>
    <property type="match status" value="1"/>
</dbReference>
<dbReference type="PANTHER" id="PTHR34220:SF7">
    <property type="entry name" value="SENSOR HISTIDINE KINASE YPDA"/>
    <property type="match status" value="1"/>
</dbReference>
<keyword evidence="3" id="KW-0597">Phosphoprotein</keyword>
<evidence type="ECO:0000256" key="6">
    <source>
        <dbReference type="ARBA" id="ARBA00022777"/>
    </source>
</evidence>
<dbReference type="CDD" id="cd06225">
    <property type="entry name" value="HAMP"/>
    <property type="match status" value="1"/>
</dbReference>
<dbReference type="Pfam" id="PF00672">
    <property type="entry name" value="HAMP"/>
    <property type="match status" value="1"/>
</dbReference>
<sequence>MGKKLVVYLLVFIMIPLGIVAFIIQLKASNVVYDKTRDNLLQVLKQTRFGIENIVREADYLSLTILSDDYLQELIHFHTEKNYLDAERNKAKLFVSFDSLLHSKPYINSIAVSRGREIIFQYGDSVQVEDTRFHGTAEQLGGKVFWTPPYLLNQRYKQTSPKPVISLVRAINDLNAPRQIAVERVSVDESYLSNMYAGIHSWNGGGISIVDRTGKVVSSPNKDLLDADLSDQEYVRYLLQFEEGYFDARINGADSAVFHYRIEDTGWHVVEIVPKRELLSQLEVVKLFILIGMSLCALFGILFFIVQSKSVVKPLKRLTKEMAKVKSGNLNVHLEIRSKDEIGRVSYIFIDMVGQIQNLIEKVYKGQIREKEAELKALQAQINPHFLYNTLDSIRWMAVKRKAYDIGEQIEALSDLFRHTLNQGRETTTIGREIDHLKNYLLIQQNRFADKLSWDIEVDPTLMEEPVPTLLLQPLVENAIIHGIEPKIGSGTLRVSVFERLAGEIVLRVQDDGVGIGAGLIDEILKVEPEGHKGFALRNIADRLRLRYGSSSKLEVRSEPGQGACVELTIPRHRETGESE</sequence>
<feature type="domain" description="HAMP" evidence="10">
    <location>
        <begin position="309"/>
        <end position="361"/>
    </location>
</feature>
<dbReference type="Pfam" id="PF02518">
    <property type="entry name" value="HATPase_c"/>
    <property type="match status" value="1"/>
</dbReference>
<dbReference type="EMBL" id="QRDZ01000014">
    <property type="protein sequence ID" value="RED75752.1"/>
    <property type="molecule type" value="Genomic_DNA"/>
</dbReference>
<dbReference type="PANTHER" id="PTHR34220">
    <property type="entry name" value="SENSOR HISTIDINE KINASE YPDA"/>
    <property type="match status" value="1"/>
</dbReference>
<feature type="transmembrane region" description="Helical" evidence="9">
    <location>
        <begin position="284"/>
        <end position="306"/>
    </location>
</feature>
<evidence type="ECO:0000256" key="9">
    <source>
        <dbReference type="SAM" id="Phobius"/>
    </source>
</evidence>
<comment type="subcellular location">
    <subcellularLocation>
        <location evidence="1">Cell membrane</location>
        <topology evidence="1">Multi-pass membrane protein</topology>
    </subcellularLocation>
</comment>
<dbReference type="InterPro" id="IPR050640">
    <property type="entry name" value="Bact_2-comp_sensor_kinase"/>
</dbReference>
<keyword evidence="4" id="KW-0808">Transferase</keyword>
<reference evidence="11 12" key="1">
    <citation type="submission" date="2018-07" db="EMBL/GenBank/DDBJ databases">
        <title>Genomic Encyclopedia of Type Strains, Phase III (KMG-III): the genomes of soil and plant-associated and newly described type strains.</title>
        <authorList>
            <person name="Whitman W."/>
        </authorList>
    </citation>
    <scope>NUCLEOTIDE SEQUENCE [LARGE SCALE GENOMIC DNA]</scope>
    <source>
        <strain evidence="11 12">CECT 7287</strain>
    </source>
</reference>
<evidence type="ECO:0000256" key="1">
    <source>
        <dbReference type="ARBA" id="ARBA00004651"/>
    </source>
</evidence>
<dbReference type="InterPro" id="IPR033479">
    <property type="entry name" value="dCache_1"/>
</dbReference>
<dbReference type="Gene3D" id="3.30.565.10">
    <property type="entry name" value="Histidine kinase-like ATPase, C-terminal domain"/>
    <property type="match status" value="1"/>
</dbReference>
<organism evidence="11 12">
    <name type="scientific">Cohnella phaseoli</name>
    <dbReference type="NCBI Taxonomy" id="456490"/>
    <lineage>
        <taxon>Bacteria</taxon>
        <taxon>Bacillati</taxon>
        <taxon>Bacillota</taxon>
        <taxon>Bacilli</taxon>
        <taxon>Bacillales</taxon>
        <taxon>Paenibacillaceae</taxon>
        <taxon>Cohnella</taxon>
    </lineage>
</organism>
<evidence type="ECO:0000256" key="7">
    <source>
        <dbReference type="ARBA" id="ARBA00022989"/>
    </source>
</evidence>
<dbReference type="CDD" id="cd12912">
    <property type="entry name" value="PDC2_MCP_like"/>
    <property type="match status" value="1"/>
</dbReference>